<dbReference type="EMBL" id="BPLR01013125">
    <property type="protein sequence ID" value="GIY58913.1"/>
    <property type="molecule type" value="Genomic_DNA"/>
</dbReference>
<comment type="caution">
    <text evidence="1">The sequence shown here is derived from an EMBL/GenBank/DDBJ whole genome shotgun (WGS) entry which is preliminary data.</text>
</comment>
<sequence length="114" mass="12976">MKCRGRSKSNRNTDGSKMLANVGVCVYSELFAFYASPFRTNFDEELKIRVSAHAPQFKRNFARIFYSVLDILGTVKKYSLSAIGALLTWLPPHILICLGFDKDDVLRDPQLCRL</sequence>
<dbReference type="AlphaFoldDB" id="A0AAV4UMB7"/>
<reference evidence="1 2" key="1">
    <citation type="submission" date="2021-06" db="EMBL/GenBank/DDBJ databases">
        <title>Caerostris extrusa draft genome.</title>
        <authorList>
            <person name="Kono N."/>
            <person name="Arakawa K."/>
        </authorList>
    </citation>
    <scope>NUCLEOTIDE SEQUENCE [LARGE SCALE GENOMIC DNA]</scope>
</reference>
<evidence type="ECO:0000313" key="2">
    <source>
        <dbReference type="Proteomes" id="UP001054945"/>
    </source>
</evidence>
<proteinExistence type="predicted"/>
<protein>
    <submittedName>
        <fullName evidence="1">Uncharacterized protein</fullName>
    </submittedName>
</protein>
<keyword evidence="2" id="KW-1185">Reference proteome</keyword>
<gene>
    <name evidence="1" type="ORF">CEXT_410311</name>
</gene>
<accession>A0AAV4UMB7</accession>
<dbReference type="Proteomes" id="UP001054945">
    <property type="component" value="Unassembled WGS sequence"/>
</dbReference>
<evidence type="ECO:0000313" key="1">
    <source>
        <dbReference type="EMBL" id="GIY58913.1"/>
    </source>
</evidence>
<organism evidence="1 2">
    <name type="scientific">Caerostris extrusa</name>
    <name type="common">Bark spider</name>
    <name type="synonym">Caerostris bankana</name>
    <dbReference type="NCBI Taxonomy" id="172846"/>
    <lineage>
        <taxon>Eukaryota</taxon>
        <taxon>Metazoa</taxon>
        <taxon>Ecdysozoa</taxon>
        <taxon>Arthropoda</taxon>
        <taxon>Chelicerata</taxon>
        <taxon>Arachnida</taxon>
        <taxon>Araneae</taxon>
        <taxon>Araneomorphae</taxon>
        <taxon>Entelegynae</taxon>
        <taxon>Araneoidea</taxon>
        <taxon>Araneidae</taxon>
        <taxon>Caerostris</taxon>
    </lineage>
</organism>
<name>A0AAV4UMB7_CAEEX</name>